<evidence type="ECO:0000256" key="4">
    <source>
        <dbReference type="ARBA" id="ARBA00022801"/>
    </source>
</evidence>
<dbReference type="InterPro" id="IPR011050">
    <property type="entry name" value="Pectin_lyase_fold/virulence"/>
</dbReference>
<dbReference type="EC" id="3.1.1.11" evidence="7"/>
<dbReference type="Pfam" id="PF04043">
    <property type="entry name" value="PMEI"/>
    <property type="match status" value="1"/>
</dbReference>
<name>A0AAQ3KN43_9LILI</name>
<dbReference type="EMBL" id="CP136895">
    <property type="protein sequence ID" value="WOL11943.1"/>
    <property type="molecule type" value="Genomic_DNA"/>
</dbReference>
<evidence type="ECO:0000259" key="9">
    <source>
        <dbReference type="SMART" id="SM00856"/>
    </source>
</evidence>
<evidence type="ECO:0000256" key="5">
    <source>
        <dbReference type="ARBA" id="ARBA00023085"/>
    </source>
</evidence>
<reference evidence="10 11" key="1">
    <citation type="submission" date="2023-10" db="EMBL/GenBank/DDBJ databases">
        <title>Chromosome-scale genome assembly provides insights into flower coloration mechanisms of Canna indica.</title>
        <authorList>
            <person name="Li C."/>
        </authorList>
    </citation>
    <scope>NUCLEOTIDE SEQUENCE [LARGE SCALE GENOMIC DNA]</scope>
    <source>
        <tissue evidence="10">Flower</tissue>
    </source>
</reference>
<accession>A0AAQ3KN43</accession>
<dbReference type="Proteomes" id="UP001327560">
    <property type="component" value="Chromosome 6"/>
</dbReference>
<feature type="domain" description="Pectinesterase inhibitor" evidence="9">
    <location>
        <begin position="14"/>
        <end position="142"/>
    </location>
</feature>
<comment type="pathway">
    <text evidence="1 7">Glycan metabolism; pectin degradation; 2-dehydro-3-deoxy-D-gluconate from pectin: step 1/5.</text>
</comment>
<evidence type="ECO:0000256" key="2">
    <source>
        <dbReference type="ARBA" id="ARBA00006027"/>
    </source>
</evidence>
<dbReference type="GO" id="GO:0030599">
    <property type="term" value="F:pectinesterase activity"/>
    <property type="evidence" value="ECO:0007669"/>
    <property type="project" value="UniProtKB-UniRule"/>
</dbReference>
<dbReference type="SMART" id="SM00856">
    <property type="entry name" value="PMEI"/>
    <property type="match status" value="1"/>
</dbReference>
<evidence type="ECO:0000256" key="3">
    <source>
        <dbReference type="ARBA" id="ARBA00007786"/>
    </source>
</evidence>
<dbReference type="SUPFAM" id="SSF101148">
    <property type="entry name" value="Plant invertase/pectin methylesterase inhibitor"/>
    <property type="match status" value="1"/>
</dbReference>
<keyword evidence="5 7" id="KW-0063">Aspartyl esterase</keyword>
<dbReference type="InterPro" id="IPR000070">
    <property type="entry name" value="Pectinesterase_cat"/>
</dbReference>
<keyword evidence="11" id="KW-1185">Reference proteome</keyword>
<comment type="catalytic activity">
    <reaction evidence="7">
        <text>[(1-&gt;4)-alpha-D-galacturonosyl methyl ester](n) + n H2O = [(1-&gt;4)-alpha-D-galacturonosyl](n) + n methanol + n H(+)</text>
        <dbReference type="Rhea" id="RHEA:22380"/>
        <dbReference type="Rhea" id="RHEA-COMP:14570"/>
        <dbReference type="Rhea" id="RHEA-COMP:14573"/>
        <dbReference type="ChEBI" id="CHEBI:15377"/>
        <dbReference type="ChEBI" id="CHEBI:15378"/>
        <dbReference type="ChEBI" id="CHEBI:17790"/>
        <dbReference type="ChEBI" id="CHEBI:140522"/>
        <dbReference type="ChEBI" id="CHEBI:140523"/>
        <dbReference type="EC" id="3.1.1.11"/>
    </reaction>
</comment>
<dbReference type="InterPro" id="IPR033131">
    <property type="entry name" value="Pectinesterase_Asp_AS"/>
</dbReference>
<dbReference type="GO" id="GO:0045490">
    <property type="term" value="P:pectin catabolic process"/>
    <property type="evidence" value="ECO:0007669"/>
    <property type="project" value="UniProtKB-UniRule"/>
</dbReference>
<dbReference type="SUPFAM" id="SSF51126">
    <property type="entry name" value="Pectin lyase-like"/>
    <property type="match status" value="1"/>
</dbReference>
<dbReference type="PANTHER" id="PTHR31707">
    <property type="entry name" value="PECTINESTERASE"/>
    <property type="match status" value="1"/>
</dbReference>
<dbReference type="FunFam" id="2.160.20.10:FF:000001">
    <property type="entry name" value="Pectinesterase"/>
    <property type="match status" value="1"/>
</dbReference>
<dbReference type="CDD" id="cd15798">
    <property type="entry name" value="PMEI-like_3"/>
    <property type="match status" value="1"/>
</dbReference>
<feature type="active site" evidence="6">
    <location>
        <position position="333"/>
    </location>
</feature>
<dbReference type="PROSITE" id="PS00503">
    <property type="entry name" value="PECTINESTERASE_2"/>
    <property type="match status" value="1"/>
</dbReference>
<dbReference type="InterPro" id="IPR012334">
    <property type="entry name" value="Pectin_lyas_fold"/>
</dbReference>
<dbReference type="GO" id="GO:0042545">
    <property type="term" value="P:cell wall modification"/>
    <property type="evidence" value="ECO:0007669"/>
    <property type="project" value="UniProtKB-UniRule"/>
</dbReference>
<dbReference type="Pfam" id="PF01095">
    <property type="entry name" value="Pectinesterase"/>
    <property type="match status" value="1"/>
</dbReference>
<dbReference type="Gene3D" id="2.160.20.10">
    <property type="entry name" value="Single-stranded right-handed beta-helix, Pectin lyase-like"/>
    <property type="match status" value="1"/>
</dbReference>
<dbReference type="Gene3D" id="1.20.140.40">
    <property type="entry name" value="Invertase/pectin methylesterase inhibitor family protein"/>
    <property type="match status" value="1"/>
</dbReference>
<dbReference type="NCBIfam" id="TIGR01614">
    <property type="entry name" value="PME_inhib"/>
    <property type="match status" value="1"/>
</dbReference>
<organism evidence="10 11">
    <name type="scientific">Canna indica</name>
    <name type="common">Indian-shot</name>
    <dbReference type="NCBI Taxonomy" id="4628"/>
    <lineage>
        <taxon>Eukaryota</taxon>
        <taxon>Viridiplantae</taxon>
        <taxon>Streptophyta</taxon>
        <taxon>Embryophyta</taxon>
        <taxon>Tracheophyta</taxon>
        <taxon>Spermatophyta</taxon>
        <taxon>Magnoliopsida</taxon>
        <taxon>Liliopsida</taxon>
        <taxon>Zingiberales</taxon>
        <taxon>Cannaceae</taxon>
        <taxon>Canna</taxon>
    </lineage>
</organism>
<evidence type="ECO:0000313" key="11">
    <source>
        <dbReference type="Proteomes" id="UP001327560"/>
    </source>
</evidence>
<evidence type="ECO:0000256" key="6">
    <source>
        <dbReference type="PROSITE-ProRule" id="PRU10040"/>
    </source>
</evidence>
<evidence type="ECO:0000256" key="7">
    <source>
        <dbReference type="RuleBase" id="RU000589"/>
    </source>
</evidence>
<dbReference type="AlphaFoldDB" id="A0AAQ3KN43"/>
<feature type="signal peptide" evidence="8">
    <location>
        <begin position="1"/>
        <end position="15"/>
    </location>
</feature>
<dbReference type="InterPro" id="IPR035513">
    <property type="entry name" value="Invertase/methylesterase_inhib"/>
</dbReference>
<gene>
    <name evidence="10" type="ORF">Cni_G20707</name>
</gene>
<comment type="similarity">
    <text evidence="3">In the C-terminal section; belongs to the pectinesterase family.</text>
</comment>
<protein>
    <recommendedName>
        <fullName evidence="7">Pectinesterase</fullName>
        <ecNumber evidence="7">3.1.1.11</ecNumber>
    </recommendedName>
</protein>
<evidence type="ECO:0000256" key="8">
    <source>
        <dbReference type="SAM" id="SignalP"/>
    </source>
</evidence>
<keyword evidence="8" id="KW-0732">Signal</keyword>
<comment type="similarity">
    <text evidence="2">In the N-terminal section; belongs to the PMEI family.</text>
</comment>
<evidence type="ECO:0000256" key="1">
    <source>
        <dbReference type="ARBA" id="ARBA00005184"/>
    </source>
</evidence>
<proteinExistence type="inferred from homology"/>
<dbReference type="InterPro" id="IPR006501">
    <property type="entry name" value="Pectinesterase_inhib_dom"/>
</dbReference>
<feature type="chain" id="PRO_5042921114" description="Pectinesterase" evidence="8">
    <location>
        <begin position="16"/>
        <end position="492"/>
    </location>
</feature>
<evidence type="ECO:0000313" key="10">
    <source>
        <dbReference type="EMBL" id="WOL11943.1"/>
    </source>
</evidence>
<dbReference type="GO" id="GO:0004857">
    <property type="term" value="F:enzyme inhibitor activity"/>
    <property type="evidence" value="ECO:0007669"/>
    <property type="project" value="InterPro"/>
</dbReference>
<keyword evidence="4 7" id="KW-0378">Hydrolase</keyword>
<sequence length="492" mass="53835">MLLLLFLLLSPSVIAEDENGLQCRNTTAHLSREQRTQRTAIQLALDAAVRFRDHFLHAQDAAAAAAASAGSDCAELSESTVQQLDRCLHPSSTRSDLQTWLSAALTNLQTCRTGYAELNVSIPPFLHSLTNVSELIRNSLAAVAARGELGEKKSSGEFPEWTCTDGRALIRALQRDVAEDYVVAKDGTGDFSNISGAVDAAVSNRQNTSRRLLIYVKEGVYEEYVSINAANLTLIGDGIGKTVITGNRSVVGGPGDLTTFNTATVAIQGEFIIARGITFRNTAGPENHQAVALRCQADFAVFYQCSFEGYQDTLYVHSNRQFFRECDVYGTIDFIFGNAAAVLQKCNIYPRRPMGDQRNTVTAQGREDLSENTAFAFQNCKVTAAPDLAPVQRMVKTYLGRPWKKYSRTVVMESCLDSLIAPEGWLEWNENGDAVNTLFYGEYKNTGPGSNTSGRVKWPGYKNLTEHDASMFTVKSLIDGGSWLPATGVPFD</sequence>